<dbReference type="AlphaFoldDB" id="A0A1G6VUX3"/>
<dbReference type="EMBL" id="FMZZ01000013">
    <property type="protein sequence ID" value="SDD57223.1"/>
    <property type="molecule type" value="Genomic_DNA"/>
</dbReference>
<evidence type="ECO:0000313" key="1">
    <source>
        <dbReference type="EMBL" id="SDD57223.1"/>
    </source>
</evidence>
<accession>A0A1G6VUX3</accession>
<organism evidence="1 2">
    <name type="scientific">Actinokineospora iranica</name>
    <dbReference type="NCBI Taxonomy" id="1271860"/>
    <lineage>
        <taxon>Bacteria</taxon>
        <taxon>Bacillati</taxon>
        <taxon>Actinomycetota</taxon>
        <taxon>Actinomycetes</taxon>
        <taxon>Pseudonocardiales</taxon>
        <taxon>Pseudonocardiaceae</taxon>
        <taxon>Actinokineospora</taxon>
    </lineage>
</organism>
<name>A0A1G6VUX3_9PSEU</name>
<proteinExistence type="predicted"/>
<reference evidence="2" key="1">
    <citation type="submission" date="2016-10" db="EMBL/GenBank/DDBJ databases">
        <authorList>
            <person name="Varghese N."/>
            <person name="Submissions S."/>
        </authorList>
    </citation>
    <scope>NUCLEOTIDE SEQUENCE [LARGE SCALE GENOMIC DNA]</scope>
    <source>
        <strain evidence="2">IBRC-M 10403</strain>
    </source>
</reference>
<gene>
    <name evidence="1" type="ORF">SAMN05216174_113103</name>
</gene>
<evidence type="ECO:0000313" key="2">
    <source>
        <dbReference type="Proteomes" id="UP000199501"/>
    </source>
</evidence>
<protein>
    <submittedName>
        <fullName evidence="1">Uncharacterized protein</fullName>
    </submittedName>
</protein>
<dbReference type="Proteomes" id="UP000199501">
    <property type="component" value="Unassembled WGS sequence"/>
</dbReference>
<sequence>MSAAAVSATVAAWQLTLAVRNSISLHATWLSTTPRYKKVERSANPFE</sequence>
<keyword evidence="2" id="KW-1185">Reference proteome</keyword>